<feature type="coiled-coil region" evidence="12">
    <location>
        <begin position="208"/>
        <end position="235"/>
    </location>
</feature>
<proteinExistence type="predicted"/>
<dbReference type="SUPFAM" id="SSF47384">
    <property type="entry name" value="Homodimeric domain of signal transducing histidine kinase"/>
    <property type="match status" value="1"/>
</dbReference>
<evidence type="ECO:0000259" key="14">
    <source>
        <dbReference type="PROSITE" id="PS50109"/>
    </source>
</evidence>
<dbReference type="Pfam" id="PF02518">
    <property type="entry name" value="HATPase_c"/>
    <property type="match status" value="1"/>
</dbReference>
<dbReference type="GO" id="GO:0000155">
    <property type="term" value="F:phosphorelay sensor kinase activity"/>
    <property type="evidence" value="ECO:0007669"/>
    <property type="project" value="InterPro"/>
</dbReference>
<dbReference type="InterPro" id="IPR004358">
    <property type="entry name" value="Sig_transdc_His_kin-like_C"/>
</dbReference>
<sequence>MKKRSISLIIGLMSAALLGVIGMQYYFIHESYIQKSQLFDLSVNNSLSEVTKKLAKRDAMLFVKRKAYAEEELRNTRKKKKEQDITRRQAELFAQRIKVINDKIERDFKMRDSALRNRFQRVMTIDNEFYETYLRDPGERSKVRFQIKMQQSIDDYGQVFQNEVHELYVENPDVQKFKKTRKAAQDTAYYLIEDPTTGLRVVSLPKRNPRLNQQLKEERQKYEQEQLAKALEEEKKKEVKNINHFFNSVKSVNYKSAIFEDLANEYEQFSTPLLRRINPVLVDTLLRSELLRRGINLAYKYRIGSANSDSLLFATDRKGSFDDENTYTTALFPKEIINDSGILSITFPEKNKYLIQNMNVVLASSASLLIVMIGCFAFTILTIFRQKKISEMKTDFINNMTHEFKTPVATIMIASEALKDPEITEDANRIQRLAGIIYDENVRLGNHIERVLNIARIDRDDLKLDFKPVDMNDLISAITDSMQLQFVKKEAKVDLNISALHSVINGDELHLSNVIFNLIDNALKYSNEKPEISISTSNTGKNLTIKVSDKGIGMNKDQLSKIFEQFYRIPTGNVHDVKGFGLGLSYVNNIVKRHRGYVKVKSEKDKGSEFEITFPLS</sequence>
<dbReference type="PANTHER" id="PTHR45453:SF1">
    <property type="entry name" value="PHOSPHATE REGULON SENSOR PROTEIN PHOR"/>
    <property type="match status" value="1"/>
</dbReference>
<accession>A0A4V1KIT0</accession>
<evidence type="ECO:0000256" key="9">
    <source>
        <dbReference type="ARBA" id="ARBA00022840"/>
    </source>
</evidence>
<dbReference type="InterPro" id="IPR036890">
    <property type="entry name" value="HATPase_C_sf"/>
</dbReference>
<evidence type="ECO:0000256" key="4">
    <source>
        <dbReference type="ARBA" id="ARBA00022475"/>
    </source>
</evidence>
<dbReference type="InterPro" id="IPR050351">
    <property type="entry name" value="BphY/WalK/GraS-like"/>
</dbReference>
<dbReference type="PANTHER" id="PTHR45453">
    <property type="entry name" value="PHOSPHATE REGULON SENSOR PROTEIN PHOR"/>
    <property type="match status" value="1"/>
</dbReference>
<dbReference type="InterPro" id="IPR036097">
    <property type="entry name" value="HisK_dim/P_sf"/>
</dbReference>
<feature type="transmembrane region" description="Helical" evidence="13">
    <location>
        <begin position="360"/>
        <end position="384"/>
    </location>
</feature>
<keyword evidence="10" id="KW-0902">Two-component regulatory system</keyword>
<keyword evidence="6" id="KW-0808">Transferase</keyword>
<evidence type="ECO:0000256" key="8">
    <source>
        <dbReference type="ARBA" id="ARBA00022777"/>
    </source>
</evidence>
<dbReference type="EMBL" id="RXOC01000002">
    <property type="protein sequence ID" value="RXF71762.1"/>
    <property type="molecule type" value="Genomic_DNA"/>
</dbReference>
<keyword evidence="12" id="KW-0175">Coiled coil</keyword>
<keyword evidence="11 13" id="KW-0472">Membrane</keyword>
<dbReference type="EC" id="2.7.13.3" evidence="3"/>
<dbReference type="AlphaFoldDB" id="A0A4V1KIT0"/>
<dbReference type="InterPro" id="IPR003594">
    <property type="entry name" value="HATPase_dom"/>
</dbReference>
<keyword evidence="5" id="KW-0597">Phosphoprotein</keyword>
<keyword evidence="8 15" id="KW-0418">Kinase</keyword>
<dbReference type="Gene3D" id="1.10.287.130">
    <property type="match status" value="1"/>
</dbReference>
<keyword evidence="13" id="KW-0812">Transmembrane</keyword>
<evidence type="ECO:0000256" key="2">
    <source>
        <dbReference type="ARBA" id="ARBA00004236"/>
    </source>
</evidence>
<keyword evidence="9" id="KW-0067">ATP-binding</keyword>
<evidence type="ECO:0000256" key="12">
    <source>
        <dbReference type="SAM" id="Coils"/>
    </source>
</evidence>
<dbReference type="SMART" id="SM00388">
    <property type="entry name" value="HisKA"/>
    <property type="match status" value="1"/>
</dbReference>
<comment type="catalytic activity">
    <reaction evidence="1">
        <text>ATP + protein L-histidine = ADP + protein N-phospho-L-histidine.</text>
        <dbReference type="EC" id="2.7.13.3"/>
    </reaction>
</comment>
<protein>
    <recommendedName>
        <fullName evidence="3">histidine kinase</fullName>
        <ecNumber evidence="3">2.7.13.3</ecNumber>
    </recommendedName>
</protein>
<dbReference type="Proteomes" id="UP000290848">
    <property type="component" value="Unassembled WGS sequence"/>
</dbReference>
<dbReference type="SUPFAM" id="SSF55874">
    <property type="entry name" value="ATPase domain of HSP90 chaperone/DNA topoisomerase II/histidine kinase"/>
    <property type="match status" value="1"/>
</dbReference>
<name>A0A4V1KIT0_9SPHI</name>
<keyword evidence="13" id="KW-1133">Transmembrane helix</keyword>
<keyword evidence="4" id="KW-1003">Cell membrane</keyword>
<evidence type="ECO:0000256" key="6">
    <source>
        <dbReference type="ARBA" id="ARBA00022679"/>
    </source>
</evidence>
<evidence type="ECO:0000256" key="3">
    <source>
        <dbReference type="ARBA" id="ARBA00012438"/>
    </source>
</evidence>
<evidence type="ECO:0000313" key="16">
    <source>
        <dbReference type="Proteomes" id="UP000290848"/>
    </source>
</evidence>
<dbReference type="CDD" id="cd00082">
    <property type="entry name" value="HisKA"/>
    <property type="match status" value="1"/>
</dbReference>
<dbReference type="RefSeq" id="WP_128768009.1">
    <property type="nucleotide sequence ID" value="NZ_RXOC01000002.1"/>
</dbReference>
<dbReference type="GO" id="GO:0016036">
    <property type="term" value="P:cellular response to phosphate starvation"/>
    <property type="evidence" value="ECO:0007669"/>
    <property type="project" value="TreeGrafter"/>
</dbReference>
<dbReference type="PROSITE" id="PS50109">
    <property type="entry name" value="HIS_KIN"/>
    <property type="match status" value="1"/>
</dbReference>
<evidence type="ECO:0000256" key="13">
    <source>
        <dbReference type="SAM" id="Phobius"/>
    </source>
</evidence>
<dbReference type="Gene3D" id="3.30.565.10">
    <property type="entry name" value="Histidine kinase-like ATPase, C-terminal domain"/>
    <property type="match status" value="1"/>
</dbReference>
<keyword evidence="7" id="KW-0547">Nucleotide-binding</keyword>
<dbReference type="GO" id="GO:0005886">
    <property type="term" value="C:plasma membrane"/>
    <property type="evidence" value="ECO:0007669"/>
    <property type="project" value="UniProtKB-SubCell"/>
</dbReference>
<evidence type="ECO:0000256" key="10">
    <source>
        <dbReference type="ARBA" id="ARBA00023012"/>
    </source>
</evidence>
<evidence type="ECO:0000256" key="5">
    <source>
        <dbReference type="ARBA" id="ARBA00022553"/>
    </source>
</evidence>
<organism evidence="15 16">
    <name type="scientific">Arcticibacter tournemirensis</name>
    <dbReference type="NCBI Taxonomy" id="699437"/>
    <lineage>
        <taxon>Bacteria</taxon>
        <taxon>Pseudomonadati</taxon>
        <taxon>Bacteroidota</taxon>
        <taxon>Sphingobacteriia</taxon>
        <taxon>Sphingobacteriales</taxon>
        <taxon>Sphingobacteriaceae</taxon>
        <taxon>Arcticibacter</taxon>
    </lineage>
</organism>
<dbReference type="GO" id="GO:0005524">
    <property type="term" value="F:ATP binding"/>
    <property type="evidence" value="ECO:0007669"/>
    <property type="project" value="UniProtKB-KW"/>
</dbReference>
<evidence type="ECO:0000256" key="11">
    <source>
        <dbReference type="ARBA" id="ARBA00023136"/>
    </source>
</evidence>
<dbReference type="InterPro" id="IPR005467">
    <property type="entry name" value="His_kinase_dom"/>
</dbReference>
<evidence type="ECO:0000256" key="1">
    <source>
        <dbReference type="ARBA" id="ARBA00000085"/>
    </source>
</evidence>
<dbReference type="CDD" id="cd00075">
    <property type="entry name" value="HATPase"/>
    <property type="match status" value="1"/>
</dbReference>
<comment type="subcellular location">
    <subcellularLocation>
        <location evidence="2">Cell membrane</location>
    </subcellularLocation>
</comment>
<feature type="transmembrane region" description="Helical" evidence="13">
    <location>
        <begin position="7"/>
        <end position="27"/>
    </location>
</feature>
<dbReference type="FunFam" id="3.30.565.10:FF:000023">
    <property type="entry name" value="PAS domain-containing sensor histidine kinase"/>
    <property type="match status" value="1"/>
</dbReference>
<dbReference type="PRINTS" id="PR00344">
    <property type="entry name" value="BCTRLSENSOR"/>
</dbReference>
<comment type="caution">
    <text evidence="15">The sequence shown here is derived from an EMBL/GenBank/DDBJ whole genome shotgun (WGS) entry which is preliminary data.</text>
</comment>
<gene>
    <name evidence="15" type="ORF">EKH83_03480</name>
</gene>
<dbReference type="SMART" id="SM00387">
    <property type="entry name" value="HATPase_c"/>
    <property type="match status" value="1"/>
</dbReference>
<evidence type="ECO:0000256" key="7">
    <source>
        <dbReference type="ARBA" id="ARBA00022741"/>
    </source>
</evidence>
<feature type="domain" description="Histidine kinase" evidence="14">
    <location>
        <begin position="399"/>
        <end position="617"/>
    </location>
</feature>
<dbReference type="GO" id="GO:0004721">
    <property type="term" value="F:phosphoprotein phosphatase activity"/>
    <property type="evidence" value="ECO:0007669"/>
    <property type="project" value="TreeGrafter"/>
</dbReference>
<dbReference type="InterPro" id="IPR003661">
    <property type="entry name" value="HisK_dim/P_dom"/>
</dbReference>
<reference evidence="15 16" key="1">
    <citation type="submission" date="2018-12" db="EMBL/GenBank/DDBJ databases">
        <title>The Draft Genome Sequence of the Soil Bacterium Pedobacter tournemirensis R1.</title>
        <authorList>
            <person name="He J."/>
        </authorList>
    </citation>
    <scope>NUCLEOTIDE SEQUENCE [LARGE SCALE GENOMIC DNA]</scope>
    <source>
        <strain evidence="15 16">R1</strain>
    </source>
</reference>
<evidence type="ECO:0000313" key="15">
    <source>
        <dbReference type="EMBL" id="RXF71762.1"/>
    </source>
</evidence>
<dbReference type="Pfam" id="PF00512">
    <property type="entry name" value="HisKA"/>
    <property type="match status" value="1"/>
</dbReference>